<dbReference type="Gene3D" id="1.25.10.10">
    <property type="entry name" value="Leucine-rich Repeat Variant"/>
    <property type="match status" value="1"/>
</dbReference>
<dbReference type="PANTHER" id="PTHR10957">
    <property type="entry name" value="RAP1 GTPASE-GDP DISSOCIATION STIMULATOR 1"/>
    <property type="match status" value="1"/>
</dbReference>
<gene>
    <name evidence="1" type="ORF">A3Q56_05991</name>
</gene>
<reference evidence="1 2" key="1">
    <citation type="submission" date="2016-04" db="EMBL/GenBank/DDBJ databases">
        <title>The genome of Intoshia linei affirms orthonectids as highly simplified spiralians.</title>
        <authorList>
            <person name="Mikhailov K.V."/>
            <person name="Slusarev G.S."/>
            <person name="Nikitin M.A."/>
            <person name="Logacheva M.D."/>
            <person name="Penin A."/>
            <person name="Aleoshin V."/>
            <person name="Panchin Y.V."/>
        </authorList>
    </citation>
    <scope>NUCLEOTIDE SEQUENCE [LARGE SCALE GENOMIC DNA]</scope>
    <source>
        <strain evidence="1">Intl2013</strain>
        <tissue evidence="1">Whole animal</tissue>
    </source>
</reference>
<evidence type="ECO:0000313" key="1">
    <source>
        <dbReference type="EMBL" id="OAF66278.1"/>
    </source>
</evidence>
<dbReference type="InterPro" id="IPR011989">
    <property type="entry name" value="ARM-like"/>
</dbReference>
<dbReference type="SUPFAM" id="SSF48371">
    <property type="entry name" value="ARM repeat"/>
    <property type="match status" value="1"/>
</dbReference>
<evidence type="ECO:0000313" key="2">
    <source>
        <dbReference type="Proteomes" id="UP000078046"/>
    </source>
</evidence>
<accession>A0A177AW84</accession>
<dbReference type="EMBL" id="LWCA01000981">
    <property type="protein sequence ID" value="OAF66278.1"/>
    <property type="molecule type" value="Genomic_DNA"/>
</dbReference>
<dbReference type="Proteomes" id="UP000078046">
    <property type="component" value="Unassembled WGS sequence"/>
</dbReference>
<sequence>MSVNYSNQLHLLNEKVKNENYLPEEEWFNSVNDILKTNENSNITCEILANLCRLDEGRKLCHEKLDYEIVLNLFKDNFNKQYFRLVANITYESGETRQKLLKCENISNLNHVVVLINKKESQDFIKAIVGMVLNLCIDSFNFCSMFIKAGVLNCVLNVLKDSENALYTDLSWQLLSVLSASGSSQILSDDFVDFLIINLNNKSTENSILEYVFEILTNIIVDNDKCMKLMIDKKCFETLLNQNDTYLEKSLKLVVFLSSYDNCIDEIDFDLVSKKLFHFLKYKDTIYEYVMLIFGNLCRNKNFNVKCIEMNLANEITVKINEKCSPDILYALCATLKNLLVIST</sequence>
<keyword evidence="2" id="KW-1185">Reference proteome</keyword>
<dbReference type="InterPro" id="IPR016024">
    <property type="entry name" value="ARM-type_fold"/>
</dbReference>
<dbReference type="GO" id="GO:0005085">
    <property type="term" value="F:guanyl-nucleotide exchange factor activity"/>
    <property type="evidence" value="ECO:0007669"/>
    <property type="project" value="InterPro"/>
</dbReference>
<dbReference type="AlphaFoldDB" id="A0A177AW84"/>
<proteinExistence type="predicted"/>
<name>A0A177AW84_9BILA</name>
<protein>
    <submittedName>
        <fullName evidence="1">Uncharacterized protein</fullName>
    </submittedName>
</protein>
<dbReference type="InterPro" id="IPR040144">
    <property type="entry name" value="RAP1GDS1"/>
</dbReference>
<comment type="caution">
    <text evidence="1">The sequence shown here is derived from an EMBL/GenBank/DDBJ whole genome shotgun (WGS) entry which is preliminary data.</text>
</comment>
<organism evidence="1 2">
    <name type="scientific">Intoshia linei</name>
    <dbReference type="NCBI Taxonomy" id="1819745"/>
    <lineage>
        <taxon>Eukaryota</taxon>
        <taxon>Metazoa</taxon>
        <taxon>Spiralia</taxon>
        <taxon>Lophotrochozoa</taxon>
        <taxon>Mesozoa</taxon>
        <taxon>Orthonectida</taxon>
        <taxon>Rhopaluridae</taxon>
        <taxon>Intoshia</taxon>
    </lineage>
</organism>